<evidence type="ECO:0000313" key="1">
    <source>
        <dbReference type="EMBL" id="CCX04242.1"/>
    </source>
</evidence>
<keyword evidence="2" id="KW-1185">Reference proteome</keyword>
<proteinExistence type="predicted"/>
<dbReference type="AlphaFoldDB" id="U4KTW4"/>
<protein>
    <submittedName>
        <fullName evidence="1">Uncharacterized protein</fullName>
    </submittedName>
</protein>
<dbReference type="Proteomes" id="UP000018144">
    <property type="component" value="Unassembled WGS sequence"/>
</dbReference>
<evidence type="ECO:0000313" key="2">
    <source>
        <dbReference type="Proteomes" id="UP000018144"/>
    </source>
</evidence>
<organism evidence="1 2">
    <name type="scientific">Pyronema omphalodes (strain CBS 100304)</name>
    <name type="common">Pyronema confluens</name>
    <dbReference type="NCBI Taxonomy" id="1076935"/>
    <lineage>
        <taxon>Eukaryota</taxon>
        <taxon>Fungi</taxon>
        <taxon>Dikarya</taxon>
        <taxon>Ascomycota</taxon>
        <taxon>Pezizomycotina</taxon>
        <taxon>Pezizomycetes</taxon>
        <taxon>Pezizales</taxon>
        <taxon>Pyronemataceae</taxon>
        <taxon>Pyronema</taxon>
    </lineage>
</organism>
<dbReference type="EMBL" id="HF935194">
    <property type="protein sequence ID" value="CCX04242.1"/>
    <property type="molecule type" value="Genomic_DNA"/>
</dbReference>
<reference evidence="1 2" key="1">
    <citation type="journal article" date="2013" name="PLoS Genet.">
        <title>The genome and development-dependent transcriptomes of Pyronema confluens: a window into fungal evolution.</title>
        <authorList>
            <person name="Traeger S."/>
            <person name="Altegoer F."/>
            <person name="Freitag M."/>
            <person name="Gabaldon T."/>
            <person name="Kempken F."/>
            <person name="Kumar A."/>
            <person name="Marcet-Houben M."/>
            <person name="Poggeler S."/>
            <person name="Stajich J.E."/>
            <person name="Nowrousian M."/>
        </authorList>
    </citation>
    <scope>NUCLEOTIDE SEQUENCE [LARGE SCALE GENOMIC DNA]</scope>
    <source>
        <strain evidence="2">CBS 100304</strain>
        <tissue evidence="1">Vegetative mycelium</tissue>
    </source>
</reference>
<accession>U4KTW4</accession>
<gene>
    <name evidence="1" type="ORF">PCON_01262</name>
</gene>
<name>U4KTW4_PYROM</name>
<sequence length="37" mass="4359">MSIDPRNWPKEFVIGVLLLRIFAFTGVDRPTNRVRFP</sequence>